<organism evidence="2 3">
    <name type="scientific">Clostridium puniceum</name>
    <dbReference type="NCBI Taxonomy" id="29367"/>
    <lineage>
        <taxon>Bacteria</taxon>
        <taxon>Bacillati</taxon>
        <taxon>Bacillota</taxon>
        <taxon>Clostridia</taxon>
        <taxon>Eubacteriales</taxon>
        <taxon>Clostridiaceae</taxon>
        <taxon>Clostridium</taxon>
    </lineage>
</organism>
<evidence type="ECO:0000313" key="2">
    <source>
        <dbReference type="EMBL" id="OOM76178.1"/>
    </source>
</evidence>
<keyword evidence="3" id="KW-1185">Reference proteome</keyword>
<dbReference type="InterPro" id="IPR025460">
    <property type="entry name" value="DUF4280"/>
</dbReference>
<reference evidence="2 3" key="1">
    <citation type="submission" date="2016-05" db="EMBL/GenBank/DDBJ databases">
        <title>Microbial solvent formation.</title>
        <authorList>
            <person name="Poehlein A."/>
            <person name="Montoya Solano J.D."/>
            <person name="Flitsch S."/>
            <person name="Krabben P."/>
            <person name="Duerre P."/>
            <person name="Daniel R."/>
        </authorList>
    </citation>
    <scope>NUCLEOTIDE SEQUENCE [LARGE SCALE GENOMIC DNA]</scope>
    <source>
        <strain evidence="2 3">DSM 2619</strain>
    </source>
</reference>
<dbReference type="EMBL" id="LZZM01000176">
    <property type="protein sequence ID" value="OOM76178.1"/>
    <property type="molecule type" value="Genomic_DNA"/>
</dbReference>
<dbReference type="OrthoDB" id="4825649at2"/>
<accession>A0A1S8TEP0</accession>
<dbReference type="Proteomes" id="UP000190890">
    <property type="component" value="Unassembled WGS sequence"/>
</dbReference>
<evidence type="ECO:0000256" key="1">
    <source>
        <dbReference type="SAM" id="MobiDB-lite"/>
    </source>
</evidence>
<dbReference type="AlphaFoldDB" id="A0A1S8TEP0"/>
<dbReference type="STRING" id="29367.CLPUN_27910"/>
<name>A0A1S8TEP0_9CLOT</name>
<evidence type="ECO:0000313" key="3">
    <source>
        <dbReference type="Proteomes" id="UP000190890"/>
    </source>
</evidence>
<comment type="caution">
    <text evidence="2">The sequence shown here is derived from an EMBL/GenBank/DDBJ whole genome shotgun (WGS) entry which is preliminary data.</text>
</comment>
<sequence length="250" mass="27073">MASENEGKYGVLAGTVVNEAEKGVKDTVDTVKQTVGMVERVGGFLKRDIGNGINWLTASPEEKAAKKAEEQAEKEKKAEEEKKAAEAEAQRLKDLQKSYIVHTAVILCSCAVHESFAVVPISHGEFIHGIAQLNVGDSKPNVNIRNFGICQSPNNPSVQAAAKKILDEVNSRPKSFFEKVMDLFSKPPAKEASADLASKCAGVCDPQIFTEWIDGKEDVLMDGKPSLLGRCKLQCAYGGEITLYTSGQKE</sequence>
<proteinExistence type="predicted"/>
<protein>
    <recommendedName>
        <fullName evidence="4">DUF4280 domain-containing protein</fullName>
    </recommendedName>
</protein>
<evidence type="ECO:0008006" key="4">
    <source>
        <dbReference type="Google" id="ProtNLM"/>
    </source>
</evidence>
<feature type="region of interest" description="Disordered" evidence="1">
    <location>
        <begin position="60"/>
        <end position="82"/>
    </location>
</feature>
<gene>
    <name evidence="2" type="ORF">CLPUN_27910</name>
</gene>
<dbReference type="RefSeq" id="WP_077847886.1">
    <property type="nucleotide sequence ID" value="NZ_LZZM01000176.1"/>
</dbReference>
<dbReference type="Pfam" id="PF14107">
    <property type="entry name" value="DUF4280"/>
    <property type="match status" value="1"/>
</dbReference>